<name>A0A7H8QMP5_TALRU</name>
<evidence type="ECO:0000259" key="12">
    <source>
        <dbReference type="Pfam" id="PF01529"/>
    </source>
</evidence>
<evidence type="ECO:0000256" key="11">
    <source>
        <dbReference type="SAM" id="MobiDB-lite"/>
    </source>
</evidence>
<evidence type="ECO:0000313" key="14">
    <source>
        <dbReference type="Proteomes" id="UP000509510"/>
    </source>
</evidence>
<feature type="region of interest" description="Disordered" evidence="11">
    <location>
        <begin position="289"/>
        <end position="345"/>
    </location>
</feature>
<evidence type="ECO:0000256" key="2">
    <source>
        <dbReference type="ARBA" id="ARBA00022679"/>
    </source>
</evidence>
<dbReference type="EC" id="2.3.1.225" evidence="10"/>
<keyword evidence="7" id="KW-0449">Lipoprotein</keyword>
<evidence type="ECO:0000256" key="1">
    <source>
        <dbReference type="ARBA" id="ARBA00004141"/>
    </source>
</evidence>
<dbReference type="GO" id="GO:0016020">
    <property type="term" value="C:membrane"/>
    <property type="evidence" value="ECO:0007669"/>
    <property type="project" value="UniProtKB-SubCell"/>
</dbReference>
<keyword evidence="2 10" id="KW-0808">Transferase</keyword>
<evidence type="ECO:0000256" key="9">
    <source>
        <dbReference type="ARBA" id="ARBA00048048"/>
    </source>
</evidence>
<evidence type="ECO:0000256" key="6">
    <source>
        <dbReference type="ARBA" id="ARBA00023139"/>
    </source>
</evidence>
<dbReference type="Pfam" id="PF01529">
    <property type="entry name" value="DHHC"/>
    <property type="match status" value="1"/>
</dbReference>
<dbReference type="PANTHER" id="PTHR12246">
    <property type="entry name" value="PALMITOYLTRANSFERASE ZDHHC16"/>
    <property type="match status" value="1"/>
</dbReference>
<keyword evidence="4 10" id="KW-1133">Transmembrane helix</keyword>
<comment type="similarity">
    <text evidence="10">Belongs to the DHHC palmitoyltransferase family.</text>
</comment>
<dbReference type="PROSITE" id="PS50216">
    <property type="entry name" value="DHHC"/>
    <property type="match status" value="1"/>
</dbReference>
<feature type="domain" description="Palmitoyltransferase DHHC" evidence="12">
    <location>
        <begin position="35"/>
        <end position="146"/>
    </location>
</feature>
<keyword evidence="5 10" id="KW-0472">Membrane</keyword>
<evidence type="ECO:0000256" key="10">
    <source>
        <dbReference type="RuleBase" id="RU079119"/>
    </source>
</evidence>
<dbReference type="GO" id="GO:0019706">
    <property type="term" value="F:protein-cysteine S-palmitoyltransferase activity"/>
    <property type="evidence" value="ECO:0007669"/>
    <property type="project" value="UniProtKB-EC"/>
</dbReference>
<protein>
    <recommendedName>
        <fullName evidence="10">Palmitoyltransferase</fullName>
        <ecNumber evidence="10">2.3.1.225</ecNumber>
    </recommendedName>
</protein>
<dbReference type="KEGG" id="trg:TRUGW13939_02291"/>
<comment type="subcellular location">
    <subcellularLocation>
        <location evidence="1">Membrane</location>
        <topology evidence="1">Multi-pass membrane protein</topology>
    </subcellularLocation>
</comment>
<dbReference type="Proteomes" id="UP000509510">
    <property type="component" value="Chromosome I"/>
</dbReference>
<evidence type="ECO:0000256" key="3">
    <source>
        <dbReference type="ARBA" id="ARBA00022692"/>
    </source>
</evidence>
<evidence type="ECO:0000256" key="8">
    <source>
        <dbReference type="ARBA" id="ARBA00023315"/>
    </source>
</evidence>
<feature type="transmembrane region" description="Helical" evidence="10">
    <location>
        <begin position="68"/>
        <end position="87"/>
    </location>
</feature>
<organism evidence="13 14">
    <name type="scientific">Talaromyces rugulosus</name>
    <name type="common">Penicillium rugulosum</name>
    <dbReference type="NCBI Taxonomy" id="121627"/>
    <lineage>
        <taxon>Eukaryota</taxon>
        <taxon>Fungi</taxon>
        <taxon>Dikarya</taxon>
        <taxon>Ascomycota</taxon>
        <taxon>Pezizomycotina</taxon>
        <taxon>Eurotiomycetes</taxon>
        <taxon>Eurotiomycetidae</taxon>
        <taxon>Eurotiales</taxon>
        <taxon>Trichocomaceae</taxon>
        <taxon>Talaromyces</taxon>
        <taxon>Talaromyces sect. Islandici</taxon>
    </lineage>
</organism>
<accession>A0A7H8QMP5</accession>
<keyword evidence="3 10" id="KW-0812">Transmembrane</keyword>
<dbReference type="InterPro" id="IPR039859">
    <property type="entry name" value="PFA4/ZDH16/20/ERF2-like"/>
</dbReference>
<feature type="compositionally biased region" description="Acidic residues" evidence="11">
    <location>
        <begin position="304"/>
        <end position="335"/>
    </location>
</feature>
<evidence type="ECO:0000313" key="13">
    <source>
        <dbReference type="EMBL" id="QKX55199.1"/>
    </source>
</evidence>
<evidence type="ECO:0000256" key="5">
    <source>
        <dbReference type="ARBA" id="ARBA00023136"/>
    </source>
</evidence>
<comment type="domain">
    <text evidence="10">The DHHC domain is required for palmitoyltransferase activity.</text>
</comment>
<keyword evidence="6" id="KW-0564">Palmitate</keyword>
<dbReference type="EMBL" id="CP055898">
    <property type="protein sequence ID" value="QKX55199.1"/>
    <property type="molecule type" value="Genomic_DNA"/>
</dbReference>
<gene>
    <name evidence="13" type="ORF">TRUGW13939_02291</name>
</gene>
<dbReference type="RefSeq" id="XP_035341378.1">
    <property type="nucleotide sequence ID" value="XM_035485485.1"/>
</dbReference>
<keyword evidence="14" id="KW-1185">Reference proteome</keyword>
<dbReference type="GeneID" id="55989800"/>
<feature type="compositionally biased region" description="Basic and acidic residues" evidence="11">
    <location>
        <begin position="336"/>
        <end position="345"/>
    </location>
</feature>
<proteinExistence type="inferred from homology"/>
<evidence type="ECO:0000256" key="4">
    <source>
        <dbReference type="ARBA" id="ARBA00022989"/>
    </source>
</evidence>
<dbReference type="AlphaFoldDB" id="A0A7H8QMP5"/>
<keyword evidence="8 10" id="KW-0012">Acyltransferase</keyword>
<feature type="compositionally biased region" description="Basic and acidic residues" evidence="11">
    <location>
        <begin position="294"/>
        <end position="303"/>
    </location>
</feature>
<dbReference type="InterPro" id="IPR001594">
    <property type="entry name" value="Palmitoyltrfase_DHHC"/>
</dbReference>
<dbReference type="OrthoDB" id="331948at2759"/>
<evidence type="ECO:0000256" key="7">
    <source>
        <dbReference type="ARBA" id="ARBA00023288"/>
    </source>
</evidence>
<comment type="catalytic activity">
    <reaction evidence="9 10">
        <text>L-cysteinyl-[protein] + hexadecanoyl-CoA = S-hexadecanoyl-L-cysteinyl-[protein] + CoA</text>
        <dbReference type="Rhea" id="RHEA:36683"/>
        <dbReference type="Rhea" id="RHEA-COMP:10131"/>
        <dbReference type="Rhea" id="RHEA-COMP:11032"/>
        <dbReference type="ChEBI" id="CHEBI:29950"/>
        <dbReference type="ChEBI" id="CHEBI:57287"/>
        <dbReference type="ChEBI" id="CHEBI:57379"/>
        <dbReference type="ChEBI" id="CHEBI:74151"/>
        <dbReference type="EC" id="2.3.1.225"/>
    </reaction>
</comment>
<feature type="transmembrane region" description="Helical" evidence="10">
    <location>
        <begin position="107"/>
        <end position="129"/>
    </location>
</feature>
<reference evidence="14" key="1">
    <citation type="submission" date="2020-06" db="EMBL/GenBank/DDBJ databases">
        <title>A chromosome-scale genome assembly of Talaromyces rugulosus W13939.</title>
        <authorList>
            <person name="Wang B."/>
            <person name="Guo L."/>
            <person name="Ye K."/>
            <person name="Wang L."/>
        </authorList>
    </citation>
    <scope>NUCLEOTIDE SEQUENCE [LARGE SCALE GENOMIC DNA]</scope>
    <source>
        <strain evidence="14">W13939</strain>
    </source>
</reference>
<sequence>MVPEMLHPEAPKSASLQKMSTVLLNFSLLWKISVFADTSHRCVPKMDHHCPWTCNCVSHFTFPHFMRFLFYAVVSIIYLESFIFTRIGVIWDQRTLPSYLGPSIPALAHLFVLVVTNSLTLFALGILLVRTVWSLGANVTTIESWEIERHSTLVRRARYFGGQLDGPDGIKITIKKQEFPYDIGIFQNIRDGMGGSSNILSWFWPFAATPDRNSGLDFEVNEFEDPNLSWPPPDPDRIPRRIHPINPATDPFTIPRFSSTSDEIEAFRQRQEEDMARRGLDETATIRRRKKFHERHDSRGQREIDEEEEDEDRLEDDNGDDNSDTYDYIEVDEGEEAWRDSDGQRLGDYGVDEDVEFYDEDEVPLSVVRERIKAGI</sequence>